<accession>A0A0J6F3P7</accession>
<dbReference type="OrthoDB" id="5285218at2759"/>
<dbReference type="VEuPathDB" id="FungiDB:CPAG_01100"/>
<gene>
    <name evidence="2" type="ORF">CPAG_01100</name>
</gene>
<proteinExistence type="predicted"/>
<evidence type="ECO:0000313" key="3">
    <source>
        <dbReference type="Proteomes" id="UP000054567"/>
    </source>
</evidence>
<organism evidence="2 3">
    <name type="scientific">Coccidioides posadasii RMSCC 3488</name>
    <dbReference type="NCBI Taxonomy" id="454284"/>
    <lineage>
        <taxon>Eukaryota</taxon>
        <taxon>Fungi</taxon>
        <taxon>Dikarya</taxon>
        <taxon>Ascomycota</taxon>
        <taxon>Pezizomycotina</taxon>
        <taxon>Eurotiomycetes</taxon>
        <taxon>Eurotiomycetidae</taxon>
        <taxon>Onygenales</taxon>
        <taxon>Onygenaceae</taxon>
        <taxon>Coccidioides</taxon>
    </lineage>
</organism>
<protein>
    <submittedName>
        <fullName evidence="2">Uncharacterized protein</fullName>
    </submittedName>
</protein>
<reference evidence="3" key="3">
    <citation type="journal article" date="2010" name="Genome Res.">
        <title>Population genomic sequencing of Coccidioides fungi reveals recent hybridization and transposon control.</title>
        <authorList>
            <person name="Neafsey D.E."/>
            <person name="Barker B.M."/>
            <person name="Sharpton T.J."/>
            <person name="Stajich J.E."/>
            <person name="Park D.J."/>
            <person name="Whiston E."/>
            <person name="Hung C.-Y."/>
            <person name="McMahan C."/>
            <person name="White J."/>
            <person name="Sykes S."/>
            <person name="Heiman D."/>
            <person name="Young S."/>
            <person name="Zeng Q."/>
            <person name="Abouelleil A."/>
            <person name="Aftuck L."/>
            <person name="Bessette D."/>
            <person name="Brown A."/>
            <person name="FitzGerald M."/>
            <person name="Lui A."/>
            <person name="Macdonald J.P."/>
            <person name="Priest M."/>
            <person name="Orbach M.J."/>
            <person name="Galgiani J.N."/>
            <person name="Kirkland T.N."/>
            <person name="Cole G.T."/>
            <person name="Birren B.W."/>
            <person name="Henn M.R."/>
            <person name="Taylor J.W."/>
            <person name="Rounsley S.D."/>
        </authorList>
    </citation>
    <scope>NUCLEOTIDE SEQUENCE [LARGE SCALE GENOMIC DNA]</scope>
    <source>
        <strain evidence="3">RMSCC 3488</strain>
    </source>
</reference>
<dbReference type="Proteomes" id="UP000054567">
    <property type="component" value="Unassembled WGS sequence"/>
</dbReference>
<reference evidence="3" key="2">
    <citation type="journal article" date="2009" name="Genome Res.">
        <title>Comparative genomic analyses of the human fungal pathogens Coccidioides and their relatives.</title>
        <authorList>
            <person name="Sharpton T.J."/>
            <person name="Stajich J.E."/>
            <person name="Rounsley S.D."/>
            <person name="Gardner M.J."/>
            <person name="Wortman J.R."/>
            <person name="Jordar V.S."/>
            <person name="Maiti R."/>
            <person name="Kodira C.D."/>
            <person name="Neafsey D.E."/>
            <person name="Zeng Q."/>
            <person name="Hung C.-Y."/>
            <person name="McMahan C."/>
            <person name="Muszewska A."/>
            <person name="Grynberg M."/>
            <person name="Mandel M.A."/>
            <person name="Kellner E.M."/>
            <person name="Barker B.M."/>
            <person name="Galgiani J.N."/>
            <person name="Orbach M.J."/>
            <person name="Kirkland T.N."/>
            <person name="Cole G.T."/>
            <person name="Henn M.R."/>
            <person name="Birren B.W."/>
            <person name="Taylor J.W."/>
        </authorList>
    </citation>
    <scope>NUCLEOTIDE SEQUENCE [LARGE SCALE GENOMIC DNA]</scope>
    <source>
        <strain evidence="3">RMSCC 3488</strain>
    </source>
</reference>
<feature type="region of interest" description="Disordered" evidence="1">
    <location>
        <begin position="48"/>
        <end position="76"/>
    </location>
</feature>
<evidence type="ECO:0000256" key="1">
    <source>
        <dbReference type="SAM" id="MobiDB-lite"/>
    </source>
</evidence>
<evidence type="ECO:0000313" key="2">
    <source>
        <dbReference type="EMBL" id="KMM64748.1"/>
    </source>
</evidence>
<reference evidence="2 3" key="1">
    <citation type="submission" date="2007-06" db="EMBL/GenBank/DDBJ databases">
        <title>The Genome Sequence of Coccidioides posadasii RMSCC_3488.</title>
        <authorList>
            <consortium name="Coccidioides Genome Resources Consortium"/>
            <consortium name="The Broad Institute Genome Sequencing Platform"/>
            <person name="Henn M.R."/>
            <person name="Sykes S."/>
            <person name="Young S."/>
            <person name="Jaffe D."/>
            <person name="Berlin A."/>
            <person name="Alvarez P."/>
            <person name="Butler J."/>
            <person name="Gnerre S."/>
            <person name="Grabherr M."/>
            <person name="Mauceli E."/>
            <person name="Brockman W."/>
            <person name="Kodira C."/>
            <person name="Alvarado L."/>
            <person name="Zeng Q."/>
            <person name="Crawford M."/>
            <person name="Antoine C."/>
            <person name="Devon K."/>
            <person name="Galgiani J."/>
            <person name="Orsborn K."/>
            <person name="Lewis M.L."/>
            <person name="Nusbaum C."/>
            <person name="Galagan J."/>
            <person name="Birren B."/>
        </authorList>
    </citation>
    <scope>NUCLEOTIDE SEQUENCE [LARGE SCALE GENOMIC DNA]</scope>
    <source>
        <strain evidence="2 3">RMSCC 3488</strain>
    </source>
</reference>
<sequence length="76" mass="8779">MNLLDKLHAKLELYRLEQRYARRKHRSTFTTGATYVDGEYVYANSTGSSPYSSTATVSKNYTGSGWRSSSSKFRWR</sequence>
<dbReference type="EMBL" id="DS268109">
    <property type="protein sequence ID" value="KMM64748.1"/>
    <property type="molecule type" value="Genomic_DNA"/>
</dbReference>
<dbReference type="AlphaFoldDB" id="A0A0J6F3P7"/>
<name>A0A0J6F3P7_COCPO</name>